<comment type="caution">
    <text evidence="2">The sequence shown here is derived from an EMBL/GenBank/DDBJ whole genome shotgun (WGS) entry which is preliminary data.</text>
</comment>
<dbReference type="AlphaFoldDB" id="A0AAW5MK67"/>
<dbReference type="PANTHER" id="PTHR35191:SF1">
    <property type="entry name" value="PROPHAGE SIDE TAIL FIBER PROTEIN HOMOLOG STFQ-RELATED"/>
    <property type="match status" value="1"/>
</dbReference>
<dbReference type="Proteomes" id="UP001204061">
    <property type="component" value="Unassembled WGS sequence"/>
</dbReference>
<dbReference type="InterPro" id="IPR022225">
    <property type="entry name" value="Phage_tail_fibre_N"/>
</dbReference>
<evidence type="ECO:0000259" key="1">
    <source>
        <dbReference type="Pfam" id="PF12571"/>
    </source>
</evidence>
<accession>A0AAW5MK67</accession>
<evidence type="ECO:0000313" key="3">
    <source>
        <dbReference type="Proteomes" id="UP001204061"/>
    </source>
</evidence>
<organism evidence="2 3">
    <name type="scientific">Aeromonas veronii</name>
    <dbReference type="NCBI Taxonomy" id="654"/>
    <lineage>
        <taxon>Bacteria</taxon>
        <taxon>Pseudomonadati</taxon>
        <taxon>Pseudomonadota</taxon>
        <taxon>Gammaproteobacteria</taxon>
        <taxon>Aeromonadales</taxon>
        <taxon>Aeromonadaceae</taxon>
        <taxon>Aeromonas</taxon>
    </lineage>
</organism>
<dbReference type="PANTHER" id="PTHR35191">
    <property type="entry name" value="PROPHAGE SIDE TAIL FIBER PROTEIN HOMOLOG STFQ-RELATED"/>
    <property type="match status" value="1"/>
</dbReference>
<evidence type="ECO:0000313" key="2">
    <source>
        <dbReference type="EMBL" id="MCR4450845.1"/>
    </source>
</evidence>
<dbReference type="EMBL" id="JANLFC010000082">
    <property type="protein sequence ID" value="MCR4450845.1"/>
    <property type="molecule type" value="Genomic_DNA"/>
</dbReference>
<protein>
    <submittedName>
        <fullName evidence="2">Phage tail protein</fullName>
    </submittedName>
</protein>
<proteinExistence type="predicted"/>
<dbReference type="InterPro" id="IPR051934">
    <property type="entry name" value="Phage_Tail_Fiber_Structural"/>
</dbReference>
<feature type="domain" description="Phage tail fibre protein N-terminal" evidence="1">
    <location>
        <begin position="3"/>
        <end position="157"/>
    </location>
</feature>
<reference evidence="2" key="1">
    <citation type="submission" date="2022-08" db="EMBL/GenBank/DDBJ databases">
        <title>A global survey of hypervirulent Aeromonas hydrophila identified this emerging pathogen in farmed fish in the lower Mekong River basin.</title>
        <authorList>
            <person name="Xu T."/>
            <person name="Rasmussen-Ivey C.R."/>
            <person name="Moen F.S."/>
            <person name="Fernandez Bravo A."/>
            <person name="Lamy B."/>
            <person name="Beaz-Hidalgo R."/>
            <person name="Khan C.D."/>
            <person name="Castro Escarpulli G."/>
            <person name="Yasin I.S.M."/>
            <person name="Figueras M.J."/>
            <person name="Azzam Sayuti M."/>
            <person name="Karim M.M."/>
            <person name="Alam K.M."/>
            <person name="Le T.T.T."/>
            <person name="Thao N.H.P."/>
            <person name="Addo S."/>
            <person name="Duodu S."/>
            <person name="Ali S."/>
            <person name="Mey S."/>
            <person name="Somony T."/>
            <person name="Liles M.R."/>
        </authorList>
    </citation>
    <scope>NUCLEOTIDE SEQUENCE</scope>
    <source>
        <strain evidence="2">0.14</strain>
    </source>
</reference>
<dbReference type="RefSeq" id="WP_257726054.1">
    <property type="nucleotide sequence ID" value="NZ_JANLFC010000082.1"/>
</dbReference>
<dbReference type="Pfam" id="PF12571">
    <property type="entry name" value="Phage_tail_fib"/>
    <property type="match status" value="1"/>
</dbReference>
<gene>
    <name evidence="2" type="ORF">NS965_20890</name>
</gene>
<sequence length="264" mass="28433">MTTQTYFTVLTAIGAAKLANLAATSRPLKLTQFAVGTGGGDSYAPTAEQLRQATKLIDETFRGPIAVLEQDANLPSQYYMEGYVPIDVGPFIVREAGWFDTDGDMIFATRYPPVEKTIPAQGAQVDLPLGTYVSIHQVAGGQIQILVDPSKVLASRQFVENAWRTWAASVPITGSITIQPTAGQYPSNVRFMAPAVVTISDSWPNGSRLSVIVDHGVDLAAGDCIIRLSTGSISTPLGADQQVRLIESGREFVFEKINGNWRVS</sequence>
<name>A0AAW5MK67_AERVE</name>